<dbReference type="InterPro" id="IPR034904">
    <property type="entry name" value="FSCA_dom_sf"/>
</dbReference>
<dbReference type="InterPro" id="IPR014291">
    <property type="entry name" value="SUF_FeS_clus_asmbl-assoc"/>
</dbReference>
<gene>
    <name evidence="1" type="ORF">Lgee_0476</name>
</gene>
<organism evidence="1 2">
    <name type="scientific">Legionella geestiana</name>
    <dbReference type="NCBI Taxonomy" id="45065"/>
    <lineage>
        <taxon>Bacteria</taxon>
        <taxon>Pseudomonadati</taxon>
        <taxon>Pseudomonadota</taxon>
        <taxon>Gammaproteobacteria</taxon>
        <taxon>Legionellales</taxon>
        <taxon>Legionellaceae</taxon>
        <taxon>Legionella</taxon>
    </lineage>
</organism>
<dbReference type="OrthoDB" id="9805360at2"/>
<dbReference type="EMBL" id="LNYC01000009">
    <property type="protein sequence ID" value="KTD03819.1"/>
    <property type="molecule type" value="Genomic_DNA"/>
</dbReference>
<dbReference type="PANTHER" id="PTHR42831:SF1">
    <property type="entry name" value="FE-S PROTEIN MATURATION AUXILIARY FACTOR YITW"/>
    <property type="match status" value="1"/>
</dbReference>
<sequence>MLGLKKKRDEAALKEAVITALKGVYDPEIPVNIYDLGLIYDVIINPTHEVDIKMTLTTPGCPVAQTFPGTVEQAVNQVEGVADCTVELVWDPPWTQERMTEAARLELGLFY</sequence>
<accession>A0A0W0U7U0</accession>
<dbReference type="STRING" id="45065.Lgee_0476"/>
<dbReference type="InterPro" id="IPR002744">
    <property type="entry name" value="MIP18-like"/>
</dbReference>
<dbReference type="RefSeq" id="WP_028386639.1">
    <property type="nucleotide sequence ID" value="NZ_CAAAHN010000004.1"/>
</dbReference>
<protein>
    <submittedName>
        <fullName evidence="1">Metal-sulfur cluster biosynthetic enzyme</fullName>
    </submittedName>
</protein>
<keyword evidence="2" id="KW-1185">Reference proteome</keyword>
<dbReference type="InterPro" id="IPR052339">
    <property type="entry name" value="Fe-S_Maturation_MIP18"/>
</dbReference>
<name>A0A0W0U7U0_9GAMM</name>
<evidence type="ECO:0000313" key="1">
    <source>
        <dbReference type="EMBL" id="KTD03819.1"/>
    </source>
</evidence>
<dbReference type="PATRIC" id="fig|45065.4.peg.509"/>
<reference evidence="1 2" key="1">
    <citation type="submission" date="2015-11" db="EMBL/GenBank/DDBJ databases">
        <title>Genomic analysis of 38 Legionella species identifies large and diverse effector repertoires.</title>
        <authorList>
            <person name="Burstein D."/>
            <person name="Amaro F."/>
            <person name="Zusman T."/>
            <person name="Lifshitz Z."/>
            <person name="Cohen O."/>
            <person name="Gilbert J.A."/>
            <person name="Pupko T."/>
            <person name="Shuman H.A."/>
            <person name="Segal G."/>
        </authorList>
    </citation>
    <scope>NUCLEOTIDE SEQUENCE [LARGE SCALE GENOMIC DNA]</scope>
    <source>
        <strain evidence="1 2">ATCC 49504</strain>
    </source>
</reference>
<dbReference type="Pfam" id="PF01883">
    <property type="entry name" value="FeS_assembly_P"/>
    <property type="match status" value="1"/>
</dbReference>
<proteinExistence type="predicted"/>
<dbReference type="SUPFAM" id="SSF117916">
    <property type="entry name" value="Fe-S cluster assembly (FSCA) domain-like"/>
    <property type="match status" value="1"/>
</dbReference>
<dbReference type="NCBIfam" id="TIGR02945">
    <property type="entry name" value="SUF_assoc"/>
    <property type="match status" value="1"/>
</dbReference>
<dbReference type="Proteomes" id="UP000054785">
    <property type="component" value="Unassembled WGS sequence"/>
</dbReference>
<dbReference type="AlphaFoldDB" id="A0A0W0U7U0"/>
<dbReference type="Gene3D" id="3.30.300.130">
    <property type="entry name" value="Fe-S cluster assembly (FSCA)"/>
    <property type="match status" value="1"/>
</dbReference>
<evidence type="ECO:0000313" key="2">
    <source>
        <dbReference type="Proteomes" id="UP000054785"/>
    </source>
</evidence>
<dbReference type="PANTHER" id="PTHR42831">
    <property type="entry name" value="FE-S PROTEIN MATURATION AUXILIARY FACTOR YITW"/>
    <property type="match status" value="1"/>
</dbReference>
<comment type="caution">
    <text evidence="1">The sequence shown here is derived from an EMBL/GenBank/DDBJ whole genome shotgun (WGS) entry which is preliminary data.</text>
</comment>